<keyword evidence="1" id="KW-0175">Coiled coil</keyword>
<dbReference type="PANTHER" id="PTHR45703">
    <property type="entry name" value="DYNEIN HEAVY CHAIN"/>
    <property type="match status" value="1"/>
</dbReference>
<feature type="compositionally biased region" description="Low complexity" evidence="2">
    <location>
        <begin position="1"/>
        <end position="21"/>
    </location>
</feature>
<feature type="coiled-coil region" evidence="1">
    <location>
        <begin position="872"/>
        <end position="899"/>
    </location>
</feature>
<dbReference type="GO" id="GO:0007018">
    <property type="term" value="P:microtubule-based movement"/>
    <property type="evidence" value="ECO:0007669"/>
    <property type="project" value="InterPro"/>
</dbReference>
<dbReference type="GO" id="GO:0030286">
    <property type="term" value="C:dynein complex"/>
    <property type="evidence" value="ECO:0007669"/>
    <property type="project" value="InterPro"/>
</dbReference>
<sequence>MKPHQHIPLSSLPLPSMPHSPGETHQPGAWNWQLDPEQWAGAVRRQLNAWLLLVSDEEASSKALESRRSVGVLDEAEQQGACQGKQRQSLKAVTRSERPTVLELLVAELQTLFSKVLQDGSPAAWYYLHAVLGLLPPYRALLVGRLNLLPFLERLYRWAPWVQAQLQLDLLDAIDQAFPRDTSLLEGTSHVDCYPQKKRFHHGTARPACPFVQAQWEGQQVEDDLATWLRPLTLPELQHSLGIVGAEVAVEETQWLDGLRLLPLALATDIPVQYESSDTDIAEEERVGRTETKSQLDLEVPEKTIQKRSTGFLPQMSLLGSQIMTIMKTERYLKKIHFLYLNVAPSRYFTPYSLMVVPPNKVNPEHYIFSPFGILHVHPVEGSEAMTLGTWHHHSVLWQQLQLIPFFKYCLLRKALASWKKGVKLQRLHQHRSFLEKHLLLAVPHFGAGLLHINRLLQELHSVSWLPHEADQCYELLDLRRALAKENHKALRLLHRCLRLCTSILHLIHEDTYHMQQGLQKRLKNCKRIRTDQTSVYLQKVQCQQLEQRLKQAEAWLLQMGQLARLVDYMICQNLVSIIEEKITSFVANILQAPRQKPFLSAQLVFDSRGQLSHEPCIENMIQILTAGLSSMKASALKVMQSTDLKTFWDSLYIEDEDDEDYADSDFMMPKFQGQPSDAVDVFCGPNIGLVWPWKSHTVTEALEVHGHRLRGQYLPLDYKQLQEDLDNSPQIQQALAIQQALLEDMLQEVQKFCRDYHWMTGVYEFLQAWGCQKLESMKGYPIKNYVMLVTRLNAWQAQVSRIPMELITRGRLLLLSCRDIQAEMESKLVNIRKDILEQVQNECQSRSQQLITELTGFMKAFQTINSDIHSIAWCSQKLNEANERYAELEEQTEYTRSLYELIRNHFGLFSAENEALDISLMDTWESFQYEKSQASEFLLSKQHAIVPKLQQLMAAALAELEGLIEKALSGPFMDPAQEQRSTERQLISLERQYQNTVSSLCDLHHAYTTFTGDESPVPLPVCGTRPIVQQQHIWHLYRVISENISEWKCMAFAKFNLALAQEKTDGWLTEAARVSATLGLHSPVLQRCMHMLEEFRSLLPLLTKLGSLQVQNLNCQALLRALGLSSLSSIEHLTVGQLLSCPLLEFTDRINQLWRTENIRNHAHEALLRLQRAWEARQLRLLNFILHVPYESPVSERSKRQASRSPRWQVVGKDSGTFILSDYSSLQDSIHESLQVLFKILAIQKSGNLNRIALEWVTIMHGLTTVSSWSCWLPHWSPARPSCGHDAAFLMCMP</sequence>
<evidence type="ECO:0000313" key="4">
    <source>
        <dbReference type="RefSeq" id="XP_020751883.2"/>
    </source>
</evidence>
<organism evidence="3 4">
    <name type="scientific">Odocoileus virginianus</name>
    <name type="common">White-tailed deer</name>
    <dbReference type="NCBI Taxonomy" id="9874"/>
    <lineage>
        <taxon>Eukaryota</taxon>
        <taxon>Metazoa</taxon>
        <taxon>Chordata</taxon>
        <taxon>Craniata</taxon>
        <taxon>Vertebrata</taxon>
        <taxon>Euteleostomi</taxon>
        <taxon>Mammalia</taxon>
        <taxon>Eutheria</taxon>
        <taxon>Laurasiatheria</taxon>
        <taxon>Artiodactyla</taxon>
        <taxon>Ruminantia</taxon>
        <taxon>Pecora</taxon>
        <taxon>Cervidae</taxon>
        <taxon>Odocoileinae</taxon>
        <taxon>Odocoileus</taxon>
    </lineage>
</organism>
<evidence type="ECO:0000256" key="1">
    <source>
        <dbReference type="SAM" id="Coils"/>
    </source>
</evidence>
<dbReference type="GeneID" id="110138845"/>
<reference evidence="4" key="1">
    <citation type="submission" date="2025-08" db="UniProtKB">
        <authorList>
            <consortium name="RefSeq"/>
        </authorList>
    </citation>
    <scope>IDENTIFICATION</scope>
    <source>
        <tissue evidence="4">Tongue muscle</tissue>
    </source>
</reference>
<keyword evidence="3" id="KW-1185">Reference proteome</keyword>
<dbReference type="PANTHER" id="PTHR45703:SF36">
    <property type="entry name" value="DYNEIN HEAVY CHAIN, CYTOPLASMIC"/>
    <property type="match status" value="1"/>
</dbReference>
<dbReference type="GO" id="GO:0045505">
    <property type="term" value="F:dynein intermediate chain binding"/>
    <property type="evidence" value="ECO:0007669"/>
    <property type="project" value="InterPro"/>
</dbReference>
<evidence type="ECO:0000256" key="2">
    <source>
        <dbReference type="SAM" id="MobiDB-lite"/>
    </source>
</evidence>
<dbReference type="RefSeq" id="XP_020751883.2">
    <property type="nucleotide sequence ID" value="XM_020896224.2"/>
</dbReference>
<proteinExistence type="predicted"/>
<evidence type="ECO:0000313" key="3">
    <source>
        <dbReference type="Proteomes" id="UP001652640"/>
    </source>
</evidence>
<protein>
    <submittedName>
        <fullName evidence="4">Dynein heavy chain domain-containing protein 1 isoform X9</fullName>
    </submittedName>
</protein>
<feature type="region of interest" description="Disordered" evidence="2">
    <location>
        <begin position="1"/>
        <end position="29"/>
    </location>
</feature>
<dbReference type="InterPro" id="IPR026983">
    <property type="entry name" value="DHC"/>
</dbReference>
<dbReference type="GO" id="GO:0051959">
    <property type="term" value="F:dynein light intermediate chain binding"/>
    <property type="evidence" value="ECO:0007669"/>
    <property type="project" value="InterPro"/>
</dbReference>
<name>A0A6J0XQ09_ODOVR</name>
<dbReference type="Proteomes" id="UP001652640">
    <property type="component" value="Unplaced"/>
</dbReference>
<gene>
    <name evidence="4" type="primary">DNHD1</name>
</gene>
<accession>A0A6J0XQ09</accession>